<dbReference type="GO" id="GO:0005509">
    <property type="term" value="F:calcium ion binding"/>
    <property type="evidence" value="ECO:0007669"/>
    <property type="project" value="TreeGrafter"/>
</dbReference>
<keyword evidence="9" id="KW-0325">Glycoprotein</keyword>
<dbReference type="SUPFAM" id="SSF100895">
    <property type="entry name" value="Kazal-type serine protease inhibitors"/>
    <property type="match status" value="4"/>
</dbReference>
<dbReference type="FunFam" id="2.10.25.10:FF:000134">
    <property type="entry name" value="Transmembrane agrin"/>
    <property type="match status" value="1"/>
</dbReference>
<comment type="subcellular location">
    <subcellularLocation>
        <location evidence="1">Secreted</location>
        <location evidence="1">Extracellular space</location>
        <location evidence="1">Extracellular matrix</location>
        <location evidence="1">Basement membrane</location>
    </subcellularLocation>
</comment>
<dbReference type="GO" id="GO:0005615">
    <property type="term" value="C:extracellular space"/>
    <property type="evidence" value="ECO:0007669"/>
    <property type="project" value="TreeGrafter"/>
</dbReference>
<evidence type="ECO:0000256" key="4">
    <source>
        <dbReference type="ARBA" id="ARBA00022729"/>
    </source>
</evidence>
<evidence type="ECO:0000256" key="13">
    <source>
        <dbReference type="SAM" id="Phobius"/>
    </source>
</evidence>
<dbReference type="SMART" id="SM00282">
    <property type="entry name" value="LamG"/>
    <property type="match status" value="1"/>
</dbReference>
<feature type="region of interest" description="Disordered" evidence="12">
    <location>
        <begin position="862"/>
        <end position="885"/>
    </location>
</feature>
<evidence type="ECO:0000259" key="16">
    <source>
        <dbReference type="PROSITE" id="PS51465"/>
    </source>
</evidence>
<comment type="caution">
    <text evidence="11">Lacks conserved residue(s) required for the propagation of feature annotation.</text>
</comment>
<evidence type="ECO:0000256" key="11">
    <source>
        <dbReference type="PROSITE-ProRule" id="PRU00460"/>
    </source>
</evidence>
<keyword evidence="5" id="KW-0677">Repeat</keyword>
<evidence type="ECO:0000259" key="14">
    <source>
        <dbReference type="PROSITE" id="PS50025"/>
    </source>
</evidence>
<dbReference type="eggNOG" id="KOG3509">
    <property type="taxonomic scope" value="Eukaryota"/>
</dbReference>
<dbReference type="SUPFAM" id="SSF57196">
    <property type="entry name" value="EGF/Laminin"/>
    <property type="match status" value="1"/>
</dbReference>
<dbReference type="PRINTS" id="PR00011">
    <property type="entry name" value="EGFLAMININ"/>
</dbReference>
<dbReference type="PANTHER" id="PTHR13866:SF14">
    <property type="entry name" value="BM-40"/>
    <property type="match status" value="1"/>
</dbReference>
<reference evidence="18" key="1">
    <citation type="submission" date="2011-08" db="EMBL/GenBank/DDBJ databases">
        <authorList>
            <person name="Rombauts S."/>
        </authorList>
    </citation>
    <scope>NUCLEOTIDE SEQUENCE</scope>
    <source>
        <strain evidence="18">London</strain>
    </source>
</reference>
<feature type="domain" description="Kazal-like" evidence="16">
    <location>
        <begin position="388"/>
        <end position="435"/>
    </location>
</feature>
<dbReference type="HOGENOM" id="CLU_272667_0_0_1"/>
<keyword evidence="4" id="KW-0732">Signal</keyword>
<dbReference type="CDD" id="cd00110">
    <property type="entry name" value="LamG"/>
    <property type="match status" value="1"/>
</dbReference>
<dbReference type="EMBL" id="CAEY01000032">
    <property type="status" value="NOT_ANNOTATED_CDS"/>
    <property type="molecule type" value="Genomic_DNA"/>
</dbReference>
<dbReference type="SMART" id="SM00280">
    <property type="entry name" value="KAZAL"/>
    <property type="match status" value="4"/>
</dbReference>
<dbReference type="Pfam" id="PF00053">
    <property type="entry name" value="EGF_laminin"/>
    <property type="match status" value="2"/>
</dbReference>
<reference evidence="17" key="2">
    <citation type="submission" date="2015-06" db="UniProtKB">
        <authorList>
            <consortium name="EnsemblMetazoa"/>
        </authorList>
    </citation>
    <scope>IDENTIFICATION</scope>
</reference>
<keyword evidence="2" id="KW-0964">Secreted</keyword>
<dbReference type="FunFam" id="2.10.25.10:FF:000209">
    <property type="entry name" value="Laminin subunit alpha 5"/>
    <property type="match status" value="1"/>
</dbReference>
<feature type="domain" description="Kazal-like" evidence="16">
    <location>
        <begin position="744"/>
        <end position="801"/>
    </location>
</feature>
<dbReference type="SMART" id="SM00180">
    <property type="entry name" value="EGF_Lam"/>
    <property type="match status" value="2"/>
</dbReference>
<dbReference type="PANTHER" id="PTHR13866">
    <property type="entry name" value="SPARC OSTEONECTIN"/>
    <property type="match status" value="1"/>
</dbReference>
<proteinExistence type="predicted"/>
<keyword evidence="3" id="KW-0272">Extracellular matrix</keyword>
<dbReference type="STRING" id="32264.T1KF42"/>
<dbReference type="InterPro" id="IPR001791">
    <property type="entry name" value="Laminin_G"/>
</dbReference>
<dbReference type="GO" id="GO:0005604">
    <property type="term" value="C:basement membrane"/>
    <property type="evidence" value="ECO:0007669"/>
    <property type="project" value="UniProtKB-SubCell"/>
</dbReference>
<feature type="compositionally biased region" description="Polar residues" evidence="12">
    <location>
        <begin position="1165"/>
        <end position="1184"/>
    </location>
</feature>
<dbReference type="SMART" id="SM00274">
    <property type="entry name" value="FOLN"/>
    <property type="match status" value="4"/>
</dbReference>
<evidence type="ECO:0000256" key="1">
    <source>
        <dbReference type="ARBA" id="ARBA00004302"/>
    </source>
</evidence>
<keyword evidence="7" id="KW-0084">Basement membrane</keyword>
<keyword evidence="10 11" id="KW-0424">Laminin EGF-like domain</keyword>
<dbReference type="Pfam" id="PF07648">
    <property type="entry name" value="Kazal_2"/>
    <property type="match status" value="4"/>
</dbReference>
<evidence type="ECO:0000256" key="9">
    <source>
        <dbReference type="ARBA" id="ARBA00023180"/>
    </source>
</evidence>
<evidence type="ECO:0000256" key="6">
    <source>
        <dbReference type="ARBA" id="ARBA00022782"/>
    </source>
</evidence>
<feature type="domain" description="Laminin EGF-like" evidence="15">
    <location>
        <begin position="612"/>
        <end position="664"/>
    </location>
</feature>
<keyword evidence="6" id="KW-0221">Differentiation</keyword>
<feature type="region of interest" description="Disordered" evidence="12">
    <location>
        <begin position="1163"/>
        <end position="1184"/>
    </location>
</feature>
<dbReference type="SUPFAM" id="SSF49899">
    <property type="entry name" value="Concanavalin A-like lectins/glucanases"/>
    <property type="match status" value="1"/>
</dbReference>
<feature type="disulfide bond" evidence="11">
    <location>
        <begin position="612"/>
        <end position="624"/>
    </location>
</feature>
<evidence type="ECO:0000256" key="10">
    <source>
        <dbReference type="ARBA" id="ARBA00023292"/>
    </source>
</evidence>
<evidence type="ECO:0000259" key="15">
    <source>
        <dbReference type="PROSITE" id="PS50027"/>
    </source>
</evidence>
<dbReference type="PROSITE" id="PS50027">
    <property type="entry name" value="EGF_LAM_2"/>
    <property type="match status" value="1"/>
</dbReference>
<feature type="region of interest" description="Disordered" evidence="12">
    <location>
        <begin position="166"/>
        <end position="193"/>
    </location>
</feature>
<feature type="compositionally biased region" description="Basic residues" evidence="12">
    <location>
        <begin position="173"/>
        <end position="193"/>
    </location>
</feature>
<dbReference type="AlphaFoldDB" id="T1KF42"/>
<feature type="domain" description="Laminin G" evidence="14">
    <location>
        <begin position="906"/>
        <end position="1095"/>
    </location>
</feature>
<dbReference type="PROSITE" id="PS01248">
    <property type="entry name" value="EGF_LAM_1"/>
    <property type="match status" value="1"/>
</dbReference>
<dbReference type="GO" id="GO:0050840">
    <property type="term" value="F:extracellular matrix binding"/>
    <property type="evidence" value="ECO:0007669"/>
    <property type="project" value="TreeGrafter"/>
</dbReference>
<dbReference type="Pfam" id="PF00054">
    <property type="entry name" value="Laminin_G_1"/>
    <property type="match status" value="1"/>
</dbReference>
<evidence type="ECO:0000313" key="18">
    <source>
        <dbReference type="Proteomes" id="UP000015104"/>
    </source>
</evidence>
<dbReference type="CDD" id="cd00055">
    <property type="entry name" value="EGF_Lam"/>
    <property type="match status" value="2"/>
</dbReference>
<dbReference type="Proteomes" id="UP000015104">
    <property type="component" value="Unassembled WGS sequence"/>
</dbReference>
<dbReference type="InterPro" id="IPR013320">
    <property type="entry name" value="ConA-like_dom_sf"/>
</dbReference>
<organism evidence="17 18">
    <name type="scientific">Tetranychus urticae</name>
    <name type="common">Two-spotted spider mite</name>
    <dbReference type="NCBI Taxonomy" id="32264"/>
    <lineage>
        <taxon>Eukaryota</taxon>
        <taxon>Metazoa</taxon>
        <taxon>Ecdysozoa</taxon>
        <taxon>Arthropoda</taxon>
        <taxon>Chelicerata</taxon>
        <taxon>Arachnida</taxon>
        <taxon>Acari</taxon>
        <taxon>Acariformes</taxon>
        <taxon>Trombidiformes</taxon>
        <taxon>Prostigmata</taxon>
        <taxon>Eleutherengona</taxon>
        <taxon>Raphignathae</taxon>
        <taxon>Tetranychoidea</taxon>
        <taxon>Tetranychidae</taxon>
        <taxon>Tetranychus</taxon>
    </lineage>
</organism>
<evidence type="ECO:0008006" key="19">
    <source>
        <dbReference type="Google" id="ProtNLM"/>
    </source>
</evidence>
<protein>
    <recommendedName>
        <fullName evidence="19">Agrin</fullName>
    </recommendedName>
</protein>
<dbReference type="CDD" id="cd00104">
    <property type="entry name" value="KAZAL_FS"/>
    <property type="match status" value="4"/>
</dbReference>
<dbReference type="Gene3D" id="3.30.60.30">
    <property type="match status" value="4"/>
</dbReference>
<dbReference type="InterPro" id="IPR002049">
    <property type="entry name" value="LE_dom"/>
</dbReference>
<dbReference type="InterPro" id="IPR003645">
    <property type="entry name" value="Fol_N"/>
</dbReference>
<dbReference type="GO" id="GO:0030154">
    <property type="term" value="P:cell differentiation"/>
    <property type="evidence" value="ECO:0007669"/>
    <property type="project" value="UniProtKB-KW"/>
</dbReference>
<evidence type="ECO:0000256" key="12">
    <source>
        <dbReference type="SAM" id="MobiDB-lite"/>
    </source>
</evidence>
<keyword evidence="18" id="KW-1185">Reference proteome</keyword>
<dbReference type="EnsemblMetazoa" id="tetur10g01770.1">
    <property type="protein sequence ID" value="tetur10g01770.1"/>
    <property type="gene ID" value="tetur10g01770"/>
</dbReference>
<keyword evidence="8 11" id="KW-1015">Disulfide bond</keyword>
<evidence type="ECO:0000313" key="17">
    <source>
        <dbReference type="EnsemblMetazoa" id="tetur10g01770.1"/>
    </source>
</evidence>
<evidence type="ECO:0000256" key="3">
    <source>
        <dbReference type="ARBA" id="ARBA00022530"/>
    </source>
</evidence>
<keyword evidence="13" id="KW-0472">Membrane</keyword>
<feature type="transmembrane region" description="Helical" evidence="13">
    <location>
        <begin position="263"/>
        <end position="288"/>
    </location>
</feature>
<feature type="disulfide bond" evidence="11">
    <location>
        <begin position="614"/>
        <end position="631"/>
    </location>
</feature>
<feature type="disulfide bond" evidence="11">
    <location>
        <begin position="633"/>
        <end position="642"/>
    </location>
</feature>
<dbReference type="PROSITE" id="PS51465">
    <property type="entry name" value="KAZAL_2"/>
    <property type="match status" value="4"/>
</dbReference>
<keyword evidence="13" id="KW-0812">Transmembrane</keyword>
<evidence type="ECO:0000256" key="5">
    <source>
        <dbReference type="ARBA" id="ARBA00022737"/>
    </source>
</evidence>
<accession>T1KF42</accession>
<dbReference type="GO" id="GO:0005518">
    <property type="term" value="F:collagen binding"/>
    <property type="evidence" value="ECO:0007669"/>
    <property type="project" value="TreeGrafter"/>
</dbReference>
<sequence>MESTPYSHVYCVDKQSINVFQDDEKPSKGLDDFCDKSYYIGLENIFQENVPTNSPQQQQQVYQQNVQETQLSQGFNCDLFPSINPSEMSSSTSTLPLQGTTTKSILATPTFGYQTNSSSTEDSVLSMCSMCNQQPYKPGTIYDTTSIQEIHVSNLPVCDYYPPSSTLHSNPHPAHHHHHHPHPSPHYSAVHHAHHSHPQLKAVSLQSQPQSPSAIHITQVQHGDASPYLTRSKSVQSSESLKSPSVQPQASLLTRCRKVLSNYLPFIIVTSILSVAVALLISASIIYFQIPTGYKEYICERVNCSHQSTCIKDDYSGEEKCICQEDCPLDGGISVCGTDGLTYQNECLLNLNACKKNVAILVAYHDTCDVCKHVHCKYGAICEKGSCICPTDCPTSFEPVCSSEGTTYTNECHLRHSMCSTGITLTVAYYGECQDVRGSETSELIGGAGYIQTCDPNTCLYGGTCDYDKNGVPQCLCSYSCPSQESDEDPVCGSDGRLYENECKLQEEACRRQQDIKPENRSMCEESKIVPCNGEEEPLPGPQFTCSQNDSSTNSDCPKDSYCHRTHNFGKCCPNKTNLGTVINCTLTEFGCCPDGLTPAPGAHDAGCPSLCNCNRFGSYALTCDPNTYQCHCKPGVGGLQCDRCEAGFWGLHKISEGNAGCIPCSCNMNGSVRDDCEQMTGRCICKHGLQGMKCNVCPKDSVLTPDGCADVSLIKIYNSTCNEIECKFGATCRNVSTSEVQCFCDMKCQQDVTRKRLAGSGSERVCASDGTTYPSECGLHLYACRMQKNLTVLYQGECTVGPTSTMNDNQSIYYGDHYSKTSLTSSSVPLSTLHSFASPVDNTFTLSPLKRSTVYKTTFQDSSSSSYSEKPSSESSGSTSNETEVSSTWPTFFLLDNNTEVKATTLTKPISIPSFFGQSSIEMPRLNAYTRLSIEMEFLTFSENGLLIYNGQTANGEGDFVSISIKGGYIEFRYNLGSGMVILRSLEKISTRERIKLVAKRYLRDGLLTVDKQRDVAGSAEGDLKNLDLAENLFIGHVTASNSSKIYDNIGITKGFIGCLYSMRIGRNPINLTYPGSNDILRMINVIDCSELPCFSDNSESFDQHRLLGLPSKLCPFHCKSFFSTGLWVEKWREKVLPRKTKVGPSREEKSEIEAKAFCDNENDSMTSMANQGTDENSVVSME</sequence>
<dbReference type="PROSITE" id="PS50025">
    <property type="entry name" value="LAM_G_DOMAIN"/>
    <property type="match status" value="1"/>
</dbReference>
<dbReference type="FunFam" id="3.30.60.30:FF:000024">
    <property type="entry name" value="Transmembrane agrin"/>
    <property type="match status" value="1"/>
</dbReference>
<dbReference type="Gene3D" id="2.60.120.200">
    <property type="match status" value="1"/>
</dbReference>
<evidence type="ECO:0000256" key="2">
    <source>
        <dbReference type="ARBA" id="ARBA00022525"/>
    </source>
</evidence>
<dbReference type="InterPro" id="IPR036058">
    <property type="entry name" value="Kazal_dom_sf"/>
</dbReference>
<evidence type="ECO:0000256" key="7">
    <source>
        <dbReference type="ARBA" id="ARBA00022869"/>
    </source>
</evidence>
<feature type="domain" description="Kazal-like" evidence="16">
    <location>
        <begin position="476"/>
        <end position="526"/>
    </location>
</feature>
<feature type="domain" description="Kazal-like" evidence="16">
    <location>
        <begin position="322"/>
        <end position="370"/>
    </location>
</feature>
<dbReference type="Gene3D" id="2.10.25.10">
    <property type="entry name" value="Laminin"/>
    <property type="match status" value="2"/>
</dbReference>
<keyword evidence="13" id="KW-1133">Transmembrane helix</keyword>
<name>T1KF42_TETUR</name>
<dbReference type="InterPro" id="IPR002350">
    <property type="entry name" value="Kazal_dom"/>
</dbReference>
<evidence type="ECO:0000256" key="8">
    <source>
        <dbReference type="ARBA" id="ARBA00023157"/>
    </source>
</evidence>